<dbReference type="PATRIC" id="fig|52689.4.peg.3159"/>
<reference evidence="3" key="1">
    <citation type="submission" date="2015-07" db="EMBL/GenBank/DDBJ databases">
        <title>Draft genome sequence of Acetobacterium bakii DSM 8293, a potential psychrophilic chemical producer through syngas fermentation.</title>
        <authorList>
            <person name="Song Y."/>
            <person name="Hwang S."/>
            <person name="Cho B.-K."/>
        </authorList>
    </citation>
    <scope>NUCLEOTIDE SEQUENCE [LARGE SCALE GENOMIC DNA]</scope>
    <source>
        <strain evidence="3">DSM 8239</strain>
    </source>
</reference>
<dbReference type="PANTHER" id="PTHR42686:SF1">
    <property type="entry name" value="GH17980P-RELATED"/>
    <property type="match status" value="1"/>
</dbReference>
<dbReference type="AlphaFoldDB" id="A0A0L6U666"/>
<evidence type="ECO:0000259" key="1">
    <source>
        <dbReference type="PROSITE" id="PS51379"/>
    </source>
</evidence>
<evidence type="ECO:0000313" key="2">
    <source>
        <dbReference type="EMBL" id="KNZ43285.1"/>
    </source>
</evidence>
<name>A0A0L6U666_9FIRM</name>
<sequence>MKMNALGNTGIMVSRMCFGSLTIGPLQKNKTLTESREIIAAALDLGVNFFDTADLYNNYDHLHQAIELRRDVIISTKSYDYTAVGVEKRLHRALKELGRDYVDIYLLHEQESRKTIEGHWEAIEALIKMKDAGKIRAIGISTHRIEGVRDAATFSELDVIHPLINRTGIGIEDGTNLEMEVAIHEAKLAGKGLYGMKPLGGGNLLSQKQACFDYVLGLKDLDAIAIGVQSIDEVSYNVKQFNGEPISEALALAVLTAPKALQISDWCIGCGECVRHCKQKALSIKNGKAVLNKDKCVLCCYCGAYCKDFCIKVI</sequence>
<dbReference type="InterPro" id="IPR023210">
    <property type="entry name" value="NADP_OxRdtase_dom"/>
</dbReference>
<dbReference type="Gene3D" id="3.30.70.20">
    <property type="match status" value="1"/>
</dbReference>
<comment type="caution">
    <text evidence="2">The sequence shown here is derived from an EMBL/GenBank/DDBJ whole genome shotgun (WGS) entry which is preliminary data.</text>
</comment>
<gene>
    <name evidence="2" type="ORF">AKG39_02270</name>
</gene>
<dbReference type="Pfam" id="PF00037">
    <property type="entry name" value="Fer4"/>
    <property type="match status" value="1"/>
</dbReference>
<dbReference type="Gene3D" id="3.20.20.100">
    <property type="entry name" value="NADP-dependent oxidoreductase domain"/>
    <property type="match status" value="1"/>
</dbReference>
<feature type="domain" description="4Fe-4S ferredoxin-type" evidence="1">
    <location>
        <begin position="258"/>
        <end position="287"/>
    </location>
</feature>
<proteinExistence type="predicted"/>
<dbReference type="Proteomes" id="UP000036873">
    <property type="component" value="Unassembled WGS sequence"/>
</dbReference>
<dbReference type="SUPFAM" id="SSF51430">
    <property type="entry name" value="NAD(P)-linked oxidoreductase"/>
    <property type="match status" value="1"/>
</dbReference>
<keyword evidence="3" id="KW-1185">Reference proteome</keyword>
<dbReference type="PROSITE" id="PS51379">
    <property type="entry name" value="4FE4S_FER_2"/>
    <property type="match status" value="1"/>
</dbReference>
<dbReference type="PANTHER" id="PTHR42686">
    <property type="entry name" value="GH17980P-RELATED"/>
    <property type="match status" value="1"/>
</dbReference>
<dbReference type="OrthoDB" id="9804790at2"/>
<dbReference type="InterPro" id="IPR017896">
    <property type="entry name" value="4Fe4S_Fe-S-bd"/>
</dbReference>
<accession>A0A0L6U666</accession>
<dbReference type="EMBL" id="LGYO01000006">
    <property type="protein sequence ID" value="KNZ43285.1"/>
    <property type="molecule type" value="Genomic_DNA"/>
</dbReference>
<dbReference type="PRINTS" id="PR00069">
    <property type="entry name" value="ALDKETRDTASE"/>
</dbReference>
<dbReference type="InterPro" id="IPR036812">
    <property type="entry name" value="NAD(P)_OxRdtase_dom_sf"/>
</dbReference>
<dbReference type="SUPFAM" id="SSF54862">
    <property type="entry name" value="4Fe-4S ferredoxins"/>
    <property type="match status" value="1"/>
</dbReference>
<dbReference type="STRING" id="52689.AKG39_02270"/>
<organism evidence="2 3">
    <name type="scientific">Acetobacterium bakii</name>
    <dbReference type="NCBI Taxonomy" id="52689"/>
    <lineage>
        <taxon>Bacteria</taxon>
        <taxon>Bacillati</taxon>
        <taxon>Bacillota</taxon>
        <taxon>Clostridia</taxon>
        <taxon>Eubacteriales</taxon>
        <taxon>Eubacteriaceae</taxon>
        <taxon>Acetobacterium</taxon>
    </lineage>
</organism>
<dbReference type="RefSeq" id="WP_050738734.1">
    <property type="nucleotide sequence ID" value="NZ_LGYO01000006.1"/>
</dbReference>
<protein>
    <submittedName>
        <fullName evidence="2">Aldo/keto reductase</fullName>
    </submittedName>
</protein>
<dbReference type="Pfam" id="PF00248">
    <property type="entry name" value="Aldo_ket_red"/>
    <property type="match status" value="1"/>
</dbReference>
<dbReference type="InterPro" id="IPR020471">
    <property type="entry name" value="AKR"/>
</dbReference>
<dbReference type="CDD" id="cd19100">
    <property type="entry name" value="AKR_unchar"/>
    <property type="match status" value="1"/>
</dbReference>
<evidence type="ECO:0000313" key="3">
    <source>
        <dbReference type="Proteomes" id="UP000036873"/>
    </source>
</evidence>
<dbReference type="GO" id="GO:0016491">
    <property type="term" value="F:oxidoreductase activity"/>
    <property type="evidence" value="ECO:0007669"/>
    <property type="project" value="InterPro"/>
</dbReference>
<dbReference type="GO" id="GO:0005829">
    <property type="term" value="C:cytosol"/>
    <property type="evidence" value="ECO:0007669"/>
    <property type="project" value="TreeGrafter"/>
</dbReference>